<evidence type="ECO:0000313" key="2">
    <source>
        <dbReference type="Proteomes" id="UP001165186"/>
    </source>
</evidence>
<name>A0ACB5S190_9PEZI</name>
<evidence type="ECO:0000313" key="1">
    <source>
        <dbReference type="EMBL" id="GME26487.1"/>
    </source>
</evidence>
<sequence>MRRRSSGSATEEDDDSSAIPDAPAPPAPASLSPEHGDKRLDDLTTYTPRTSTDGVAKERRRNNETVARASLTKSRIWSEPHTAPTSEKDIQRKMMDNMDIIPDDMAESYGRRRSRWRNPWSLSTLTVGILVAALVLLAAILQSFFYTQLDPKGCAMSRMWAAYVKYEDFDTEHTRFASKYSLYQYREGGIDEDARVKGVPVLFIPGNAGSYKQVRSLAAEAAYHFHDHIQNDPYALADGKRALDFFSVDFNEDITAFHGQTLLDQAEYLNDAVAYILSLYHNPARSARSPELPDPSSVIIVGHSMGGIVARTMLTMSNYQANSVNTIITLSAPHARPPVSFDSDIVNTYKTINDYWRQAYSQRWANDNPLWHVTLISIAGGGLDNVVPSDYASISSLVPETHGFTVFTASIPHVWTGMDHLAITWCDQFRKSVIRALFKKFFLTGLEDIAEKTLPHKDPKTLLTLEDNSNSIISQGERLVLRSFGQQRKPKAYLLPVPPQGAPEGRKFTLLTDQKIDATEENGKLEVLFCSVFPLQAGQSAAIFSMDMDLSGDSSGSTRLACKNAASDVIHLPASTKNSQFPFDNAQPFSYLQYDLEDLADHQFIAVVDKAVEHTNGWVLAEFMALILRKQFKVYDETDFTKNDLLLGSQDTFFWFLVPLFGLMCTGFCVAINYTTLVILHIFGAIYSWYTEANYNFFNYCHTILVLMIWILPINLPVLVVWVRNLAVHWLTPFSSHHNILSIMPFILLVETLSTGRMVPRVTNRFRYFTNILLFGLAGYAAIYGVTYAYLLHHIANILCAWLVCIHLSSTSLITVSRNFGQRFDSRRGDAPGGGHVKKRP</sequence>
<proteinExistence type="predicted"/>
<dbReference type="Proteomes" id="UP001165186">
    <property type="component" value="Unassembled WGS sequence"/>
</dbReference>
<reference evidence="1" key="1">
    <citation type="submission" date="2024-09" db="EMBL/GenBank/DDBJ databases">
        <title>Draft Genome Sequences of Neofusicoccum parvum.</title>
        <authorList>
            <person name="Ashida A."/>
            <person name="Camagna M."/>
            <person name="Tanaka A."/>
            <person name="Takemoto D."/>
        </authorList>
    </citation>
    <scope>NUCLEOTIDE SEQUENCE</scope>
    <source>
        <strain evidence="1">PPO83</strain>
    </source>
</reference>
<gene>
    <name evidence="1" type="primary">g8847</name>
    <name evidence="1" type="ORF">NpPPO83_00008847</name>
</gene>
<organism evidence="1 2">
    <name type="scientific">Neofusicoccum parvum</name>
    <dbReference type="NCBI Taxonomy" id="310453"/>
    <lineage>
        <taxon>Eukaryota</taxon>
        <taxon>Fungi</taxon>
        <taxon>Dikarya</taxon>
        <taxon>Ascomycota</taxon>
        <taxon>Pezizomycotina</taxon>
        <taxon>Dothideomycetes</taxon>
        <taxon>Dothideomycetes incertae sedis</taxon>
        <taxon>Botryosphaeriales</taxon>
        <taxon>Botryosphaeriaceae</taxon>
        <taxon>Neofusicoccum</taxon>
    </lineage>
</organism>
<accession>A0ACB5S190</accession>
<protein>
    <submittedName>
        <fullName evidence="1">PGAP1-like protein</fullName>
    </submittedName>
</protein>
<keyword evidence="2" id="KW-1185">Reference proteome</keyword>
<comment type="caution">
    <text evidence="1">The sequence shown here is derived from an EMBL/GenBank/DDBJ whole genome shotgun (WGS) entry which is preliminary data.</text>
</comment>
<dbReference type="EMBL" id="BSXG01000028">
    <property type="protein sequence ID" value="GME26487.1"/>
    <property type="molecule type" value="Genomic_DNA"/>
</dbReference>